<proteinExistence type="predicted"/>
<keyword evidence="2" id="KW-0472">Membrane</keyword>
<evidence type="ECO:0000256" key="2">
    <source>
        <dbReference type="ARBA" id="ARBA00023136"/>
    </source>
</evidence>
<evidence type="ECO:0000313" key="3">
    <source>
        <dbReference type="EMBL" id="MQM14231.1"/>
    </source>
</evidence>
<evidence type="ECO:0008006" key="5">
    <source>
        <dbReference type="Google" id="ProtNLM"/>
    </source>
</evidence>
<keyword evidence="4" id="KW-1185">Reference proteome</keyword>
<dbReference type="PANTHER" id="PTHR21181">
    <property type="match status" value="1"/>
</dbReference>
<dbReference type="GO" id="GO:0005769">
    <property type="term" value="C:early endosome"/>
    <property type="evidence" value="ECO:0007669"/>
    <property type="project" value="TreeGrafter"/>
</dbReference>
<comment type="subcellular location">
    <subcellularLocation>
        <location evidence="1">Membrane</location>
    </subcellularLocation>
</comment>
<organism evidence="3 4">
    <name type="scientific">Colocasia esculenta</name>
    <name type="common">Wild taro</name>
    <name type="synonym">Arum esculentum</name>
    <dbReference type="NCBI Taxonomy" id="4460"/>
    <lineage>
        <taxon>Eukaryota</taxon>
        <taxon>Viridiplantae</taxon>
        <taxon>Streptophyta</taxon>
        <taxon>Embryophyta</taxon>
        <taxon>Tracheophyta</taxon>
        <taxon>Spermatophyta</taxon>
        <taxon>Magnoliopsida</taxon>
        <taxon>Liliopsida</taxon>
        <taxon>Araceae</taxon>
        <taxon>Aroideae</taxon>
        <taxon>Colocasieae</taxon>
        <taxon>Colocasia</taxon>
    </lineage>
</organism>
<dbReference type="EMBL" id="NMUH01006011">
    <property type="protein sequence ID" value="MQM14231.1"/>
    <property type="molecule type" value="Genomic_DNA"/>
</dbReference>
<name>A0A843X537_COLES</name>
<dbReference type="Proteomes" id="UP000652761">
    <property type="component" value="Unassembled WGS sequence"/>
</dbReference>
<dbReference type="OrthoDB" id="44756at2759"/>
<dbReference type="GO" id="GO:0005794">
    <property type="term" value="C:Golgi apparatus"/>
    <property type="evidence" value="ECO:0007669"/>
    <property type="project" value="TreeGrafter"/>
</dbReference>
<sequence length="131" mass="14130">MGATFVVGILGGLLLAHAAYSTIQCNISIRLLLSLFDAAVCSKIMLFSANRGVLKIVEEEFSGPPLNVVLELLVGLALSVWAGLYVPGRFVSILPDSEDNRIVALPVNLDFMIFNHRGRAIPANAELKLHT</sequence>
<dbReference type="GO" id="GO:0005886">
    <property type="term" value="C:plasma membrane"/>
    <property type="evidence" value="ECO:0007669"/>
    <property type="project" value="TreeGrafter"/>
</dbReference>
<evidence type="ECO:0000256" key="1">
    <source>
        <dbReference type="ARBA" id="ARBA00004370"/>
    </source>
</evidence>
<dbReference type="AlphaFoldDB" id="A0A843X537"/>
<protein>
    <recommendedName>
        <fullName evidence="5">Membrane magnesium transporter</fullName>
    </recommendedName>
</protein>
<comment type="caution">
    <text evidence="3">The sequence shown here is derived from an EMBL/GenBank/DDBJ whole genome shotgun (WGS) entry which is preliminary data.</text>
</comment>
<reference evidence="3" key="1">
    <citation type="submission" date="2017-07" db="EMBL/GenBank/DDBJ databases">
        <title>Taro Niue Genome Assembly and Annotation.</title>
        <authorList>
            <person name="Atibalentja N."/>
            <person name="Keating K."/>
            <person name="Fields C.J."/>
        </authorList>
    </citation>
    <scope>NUCLEOTIDE SEQUENCE</scope>
    <source>
        <strain evidence="3">Niue_2</strain>
        <tissue evidence="3">Leaf</tissue>
    </source>
</reference>
<gene>
    <name evidence="3" type="ORF">Taro_047164</name>
</gene>
<evidence type="ECO:0000313" key="4">
    <source>
        <dbReference type="Proteomes" id="UP000652761"/>
    </source>
</evidence>
<dbReference type="GO" id="GO:0022890">
    <property type="term" value="F:inorganic cation transmembrane transporter activity"/>
    <property type="evidence" value="ECO:0007669"/>
    <property type="project" value="TreeGrafter"/>
</dbReference>
<accession>A0A843X537</accession>
<dbReference type="GO" id="GO:0072546">
    <property type="term" value="C:EMC complex"/>
    <property type="evidence" value="ECO:0007669"/>
    <property type="project" value="TreeGrafter"/>
</dbReference>
<dbReference type="PANTHER" id="PTHR21181:SF7">
    <property type="entry name" value="ER MEMBRANE PROTEIN COMPLEX SUBUNIT 5"/>
    <property type="match status" value="1"/>
</dbReference>